<comment type="caution">
    <text evidence="1">The sequence shown here is derived from an EMBL/GenBank/DDBJ whole genome shotgun (WGS) entry which is preliminary data.</text>
</comment>
<gene>
    <name evidence="1" type="ORF">CK203_045358</name>
</gene>
<protein>
    <submittedName>
        <fullName evidence="1">Uncharacterized protein</fullName>
    </submittedName>
</protein>
<name>A0A438H9N1_VITVI</name>
<dbReference type="Proteomes" id="UP000288805">
    <property type="component" value="Unassembled WGS sequence"/>
</dbReference>
<organism evidence="1 2">
    <name type="scientific">Vitis vinifera</name>
    <name type="common">Grape</name>
    <dbReference type="NCBI Taxonomy" id="29760"/>
    <lineage>
        <taxon>Eukaryota</taxon>
        <taxon>Viridiplantae</taxon>
        <taxon>Streptophyta</taxon>
        <taxon>Embryophyta</taxon>
        <taxon>Tracheophyta</taxon>
        <taxon>Spermatophyta</taxon>
        <taxon>Magnoliopsida</taxon>
        <taxon>eudicotyledons</taxon>
        <taxon>Gunneridae</taxon>
        <taxon>Pentapetalae</taxon>
        <taxon>rosids</taxon>
        <taxon>Vitales</taxon>
        <taxon>Vitaceae</taxon>
        <taxon>Viteae</taxon>
        <taxon>Vitis</taxon>
    </lineage>
</organism>
<reference evidence="1 2" key="1">
    <citation type="journal article" date="2018" name="PLoS Genet.">
        <title>Population sequencing reveals clonal diversity and ancestral inbreeding in the grapevine cultivar Chardonnay.</title>
        <authorList>
            <person name="Roach M.J."/>
            <person name="Johnson D.L."/>
            <person name="Bohlmann J."/>
            <person name="van Vuuren H.J."/>
            <person name="Jones S.J."/>
            <person name="Pretorius I.S."/>
            <person name="Schmidt S.A."/>
            <person name="Borneman A.R."/>
        </authorList>
    </citation>
    <scope>NUCLEOTIDE SEQUENCE [LARGE SCALE GENOMIC DNA]</scope>
    <source>
        <strain evidence="2">cv. Chardonnay</strain>
        <tissue evidence="1">Leaf</tissue>
    </source>
</reference>
<dbReference type="EMBL" id="QGNW01000257">
    <property type="protein sequence ID" value="RVW81093.1"/>
    <property type="molecule type" value="Genomic_DNA"/>
</dbReference>
<dbReference type="AlphaFoldDB" id="A0A438H9N1"/>
<proteinExistence type="predicted"/>
<sequence>MWCGVERENVVRGLCCGVEREKVMRKKMRELVLKVRDGRVGGFGIPMEMSMAWLWWAAGYENGCERNEATVWVQRGDGVGFIKVVDLGKSPPANAAGWNYMNAVLENYSLGVTCHGYTKSR</sequence>
<accession>A0A438H9N1</accession>
<evidence type="ECO:0000313" key="1">
    <source>
        <dbReference type="EMBL" id="RVW81093.1"/>
    </source>
</evidence>
<evidence type="ECO:0000313" key="2">
    <source>
        <dbReference type="Proteomes" id="UP000288805"/>
    </source>
</evidence>